<organism evidence="2 3">
    <name type="scientific">Methanooceanicella nereidis</name>
    <dbReference type="NCBI Taxonomy" id="2052831"/>
    <lineage>
        <taxon>Archaea</taxon>
        <taxon>Methanobacteriati</taxon>
        <taxon>Methanobacteriota</taxon>
        <taxon>Stenosarchaea group</taxon>
        <taxon>Methanomicrobia</taxon>
        <taxon>Methanocellales</taxon>
        <taxon>Methanocellaceae</taxon>
        <taxon>Methanooceanicella</taxon>
    </lineage>
</organism>
<feature type="transmembrane region" description="Helical" evidence="1">
    <location>
        <begin position="173"/>
        <end position="197"/>
    </location>
</feature>
<accession>A0AAP2RCI8</accession>
<keyword evidence="1" id="KW-1133">Transmembrane helix</keyword>
<sequence length="210" mass="23087">MSLIKDIQDILKKDWKLLLAVNIFYFGLVIIGALIALSSPDLQLMLLTQTGESFSEGPLSAVGEAYQSGDVLRAAGVTLITNFFLGTLAVITIPSLIFPIWAPIMGAIRALMWGIMLIIPVEGVLPLKNLIPHYLTILLEGEAYVVAIFACVRQIKALVWPKDFGEESRLKAYLISILDNAKLLVVVILLLTIAALYEAWEVQYFAGILN</sequence>
<dbReference type="AlphaFoldDB" id="A0AAP2RCI8"/>
<protein>
    <recommendedName>
        <fullName evidence="4">Stage II sporulation protein M</fullName>
    </recommendedName>
</protein>
<evidence type="ECO:0000313" key="3">
    <source>
        <dbReference type="Proteomes" id="UP001320159"/>
    </source>
</evidence>
<feature type="transmembrane region" description="Helical" evidence="1">
    <location>
        <begin position="131"/>
        <end position="152"/>
    </location>
</feature>
<keyword evidence="3" id="KW-1185">Reference proteome</keyword>
<feature type="transmembrane region" description="Helical" evidence="1">
    <location>
        <begin position="100"/>
        <end position="119"/>
    </location>
</feature>
<feature type="transmembrane region" description="Helical" evidence="1">
    <location>
        <begin position="17"/>
        <end position="37"/>
    </location>
</feature>
<dbReference type="EMBL" id="PGCK01000005">
    <property type="protein sequence ID" value="MCD1294818.1"/>
    <property type="molecule type" value="Genomic_DNA"/>
</dbReference>
<keyword evidence="1" id="KW-0812">Transmembrane</keyword>
<feature type="transmembrane region" description="Helical" evidence="1">
    <location>
        <begin position="71"/>
        <end position="93"/>
    </location>
</feature>
<keyword evidence="1" id="KW-0472">Membrane</keyword>
<evidence type="ECO:0008006" key="4">
    <source>
        <dbReference type="Google" id="ProtNLM"/>
    </source>
</evidence>
<proteinExistence type="predicted"/>
<gene>
    <name evidence="2" type="ORF">CUJ83_07375</name>
</gene>
<dbReference type="RefSeq" id="WP_230741653.1">
    <property type="nucleotide sequence ID" value="NZ_PGCK01000005.1"/>
</dbReference>
<evidence type="ECO:0000313" key="2">
    <source>
        <dbReference type="EMBL" id="MCD1294818.1"/>
    </source>
</evidence>
<evidence type="ECO:0000256" key="1">
    <source>
        <dbReference type="SAM" id="Phobius"/>
    </source>
</evidence>
<comment type="caution">
    <text evidence="2">The sequence shown here is derived from an EMBL/GenBank/DDBJ whole genome shotgun (WGS) entry which is preliminary data.</text>
</comment>
<name>A0AAP2RCI8_9EURY</name>
<reference evidence="2 3" key="1">
    <citation type="submission" date="2017-11" db="EMBL/GenBank/DDBJ databases">
        <title>Isolation and Characterization of Family Methanocellaceae Species from Potential Methane Hydrate Area Offshore Southwestern Taiwan.</title>
        <authorList>
            <person name="Zhang W.-L."/>
            <person name="Chen W.-C."/>
            <person name="Lai M.-C."/>
            <person name="Chen S.-C."/>
        </authorList>
    </citation>
    <scope>NUCLEOTIDE SEQUENCE [LARGE SCALE GENOMIC DNA]</scope>
    <source>
        <strain evidence="2 3">CWC-04</strain>
    </source>
</reference>
<dbReference type="Proteomes" id="UP001320159">
    <property type="component" value="Unassembled WGS sequence"/>
</dbReference>